<dbReference type="AlphaFoldDB" id="A0A919GEJ1"/>
<dbReference type="GO" id="GO:0006508">
    <property type="term" value="P:proteolysis"/>
    <property type="evidence" value="ECO:0007669"/>
    <property type="project" value="UniProtKB-KW"/>
</dbReference>
<dbReference type="GO" id="GO:0008239">
    <property type="term" value="F:dipeptidyl-peptidase activity"/>
    <property type="evidence" value="ECO:0007669"/>
    <property type="project" value="TreeGrafter"/>
</dbReference>
<feature type="signal peptide" evidence="4">
    <location>
        <begin position="1"/>
        <end position="25"/>
    </location>
</feature>
<dbReference type="InterPro" id="IPR008761">
    <property type="entry name" value="Peptidase_S37"/>
</dbReference>
<evidence type="ECO:0000256" key="1">
    <source>
        <dbReference type="ARBA" id="ARBA00022670"/>
    </source>
</evidence>
<reference evidence="5" key="1">
    <citation type="journal article" date="2014" name="Int. J. Syst. Evol. Microbiol.">
        <title>Complete genome sequence of Corynebacterium casei LMG S-19264T (=DSM 44701T), isolated from a smear-ripened cheese.</title>
        <authorList>
            <consortium name="US DOE Joint Genome Institute (JGI-PGF)"/>
            <person name="Walter F."/>
            <person name="Albersmeier A."/>
            <person name="Kalinowski J."/>
            <person name="Ruckert C."/>
        </authorList>
    </citation>
    <scope>NUCLEOTIDE SEQUENCE</scope>
    <source>
        <strain evidence="5">JCM 5069</strain>
    </source>
</reference>
<reference evidence="5" key="2">
    <citation type="submission" date="2020-09" db="EMBL/GenBank/DDBJ databases">
        <authorList>
            <person name="Sun Q."/>
            <person name="Ohkuma M."/>
        </authorList>
    </citation>
    <scope>NUCLEOTIDE SEQUENCE</scope>
    <source>
        <strain evidence="5">JCM 5069</strain>
    </source>
</reference>
<keyword evidence="3" id="KW-0378">Hydrolase</keyword>
<dbReference type="RefSeq" id="WP_189934768.1">
    <property type="nucleotide sequence ID" value="NZ_BNCD01000013.1"/>
</dbReference>
<keyword evidence="1" id="KW-0645">Protease</keyword>
<evidence type="ECO:0000256" key="3">
    <source>
        <dbReference type="ARBA" id="ARBA00022801"/>
    </source>
</evidence>
<evidence type="ECO:0000313" key="6">
    <source>
        <dbReference type="Proteomes" id="UP000603708"/>
    </source>
</evidence>
<dbReference type="Pfam" id="PF05576">
    <property type="entry name" value="Peptidase_S37"/>
    <property type="match status" value="1"/>
</dbReference>
<comment type="caution">
    <text evidence="5">The sequence shown here is derived from an EMBL/GenBank/DDBJ whole genome shotgun (WGS) entry which is preliminary data.</text>
</comment>
<dbReference type="PANTHER" id="PTHR11010:SF38">
    <property type="entry name" value="LYSOSOMAL PRO-X CARBOXYPEPTIDASE"/>
    <property type="match status" value="1"/>
</dbReference>
<evidence type="ECO:0000313" key="5">
    <source>
        <dbReference type="EMBL" id="GHH83183.1"/>
    </source>
</evidence>
<protein>
    <submittedName>
        <fullName evidence="5">Tripeptidyl aminopeptidase</fullName>
    </submittedName>
</protein>
<organism evidence="5 6">
    <name type="scientific">Streptomyces sulfonofaciens</name>
    <dbReference type="NCBI Taxonomy" id="68272"/>
    <lineage>
        <taxon>Bacteria</taxon>
        <taxon>Bacillati</taxon>
        <taxon>Actinomycetota</taxon>
        <taxon>Actinomycetes</taxon>
        <taxon>Kitasatosporales</taxon>
        <taxon>Streptomycetaceae</taxon>
        <taxon>Streptomyces</taxon>
    </lineage>
</organism>
<dbReference type="GO" id="GO:0004177">
    <property type="term" value="F:aminopeptidase activity"/>
    <property type="evidence" value="ECO:0007669"/>
    <property type="project" value="UniProtKB-KW"/>
</dbReference>
<feature type="chain" id="PRO_5039541037" evidence="4">
    <location>
        <begin position="26"/>
        <end position="479"/>
    </location>
</feature>
<name>A0A919GEJ1_9ACTN</name>
<dbReference type="InterPro" id="IPR029058">
    <property type="entry name" value="AB_hydrolase_fold"/>
</dbReference>
<dbReference type="Proteomes" id="UP000603708">
    <property type="component" value="Unassembled WGS sequence"/>
</dbReference>
<evidence type="ECO:0000256" key="4">
    <source>
        <dbReference type="SAM" id="SignalP"/>
    </source>
</evidence>
<gene>
    <name evidence="5" type="ORF">GCM10018793_44640</name>
</gene>
<dbReference type="SUPFAM" id="SSF53474">
    <property type="entry name" value="alpha/beta-Hydrolases"/>
    <property type="match status" value="1"/>
</dbReference>
<sequence length="479" mass="53924">MRKAVRWLLALVVLIGTLSTLGSTAGQAEAAGPAVAQDTTADIKDRLLAVPGMSLLEEKPYDGYRFFVLAYTQPIDHRHPERGTFQQRISILHKDVDRPTVFWASGYALPEDIERAEPTRIVDGNQVTLEYRYFLPSRPSPADWSKLDIWQAASDQHRIFEALKPIYGRNWLASGLSKGGMTATYYKRFYPHDMDGIVAYVPPDDVVNDEDSAYDAFFERVGTKECRDKLNAVQRKALVRRAPMERILARYIADNDYTTTLVGSLDRTFEVGVQDLVWNFWQFHVEPECAEVPDAATAGDQEIFDYIDKISGWYYHVDAGIYEIMPYYYQAGTQLGSPHLELPHLEGLTHYPYRTPRLYVPRSIPMSFDSGAMHDVDTWVRDHASRMLFLYGQNDPWSAERFELGSGARDSYVFTVPGASHMVADVAGLAPDQNAFATARVLAWAGVAPAAVTADPSTARPLAAYDARLDRQATRNEVF</sequence>
<keyword evidence="6" id="KW-1185">Reference proteome</keyword>
<keyword evidence="2 4" id="KW-0732">Signal</keyword>
<proteinExistence type="predicted"/>
<dbReference type="PANTHER" id="PTHR11010">
    <property type="entry name" value="PROTEASE S28 PRO-X CARBOXYPEPTIDASE-RELATED"/>
    <property type="match status" value="1"/>
</dbReference>
<accession>A0A919GEJ1</accession>
<evidence type="ECO:0000256" key="2">
    <source>
        <dbReference type="ARBA" id="ARBA00022729"/>
    </source>
</evidence>
<dbReference type="Gene3D" id="3.40.50.1820">
    <property type="entry name" value="alpha/beta hydrolase"/>
    <property type="match status" value="1"/>
</dbReference>
<keyword evidence="5" id="KW-0031">Aminopeptidase</keyword>
<dbReference type="EMBL" id="BNCD01000013">
    <property type="protein sequence ID" value="GHH83183.1"/>
    <property type="molecule type" value="Genomic_DNA"/>
</dbReference>